<dbReference type="InterPro" id="IPR018988">
    <property type="entry name" value="DUF2000"/>
</dbReference>
<name>A0ABU5EFH3_9PROT</name>
<dbReference type="EMBL" id="JAXCLW010000008">
    <property type="protein sequence ID" value="MDY0885164.1"/>
    <property type="molecule type" value="Genomic_DNA"/>
</dbReference>
<dbReference type="Proteomes" id="UP001279642">
    <property type="component" value="Unassembled WGS sequence"/>
</dbReference>
<protein>
    <submittedName>
        <fullName evidence="1">DUF2000 family protein</fullName>
    </submittedName>
</protein>
<gene>
    <name evidence="1" type="ORF">SMD27_20150</name>
</gene>
<dbReference type="InterPro" id="IPR023476">
    <property type="entry name" value="Pep_tRNA_hydro_II_dom_sf"/>
</dbReference>
<proteinExistence type="predicted"/>
<sequence length="135" mass="14583">MFDTKIALILRQDLAVWQKLNVAAFLASGITAADPSVCGEAYRDAAGRLYTSMFGQPVLVFAGDLQQLQDSHCIALERGLTITPYVAAMFTTGHDAANRAIFAEGKADYLDLVGLGLRGARKDIDKAVKGLRLHE</sequence>
<dbReference type="SUPFAM" id="SSF102462">
    <property type="entry name" value="Peptidyl-tRNA hydrolase II"/>
    <property type="match status" value="1"/>
</dbReference>
<keyword evidence="2" id="KW-1185">Reference proteome</keyword>
<evidence type="ECO:0000313" key="2">
    <source>
        <dbReference type="Proteomes" id="UP001279642"/>
    </source>
</evidence>
<dbReference type="RefSeq" id="WP_320510238.1">
    <property type="nucleotide sequence ID" value="NZ_JAXCLW010000008.1"/>
</dbReference>
<organism evidence="1 2">
    <name type="scientific">Dongia soli</name>
    <dbReference type="NCBI Taxonomy" id="600628"/>
    <lineage>
        <taxon>Bacteria</taxon>
        <taxon>Pseudomonadati</taxon>
        <taxon>Pseudomonadota</taxon>
        <taxon>Alphaproteobacteria</taxon>
        <taxon>Rhodospirillales</taxon>
        <taxon>Dongiaceae</taxon>
        <taxon>Dongia</taxon>
    </lineage>
</organism>
<accession>A0ABU5EFH3</accession>
<evidence type="ECO:0000313" key="1">
    <source>
        <dbReference type="EMBL" id="MDY0885164.1"/>
    </source>
</evidence>
<reference evidence="1 2" key="1">
    <citation type="journal article" date="2016" name="Antonie Van Leeuwenhoek">
        <title>Dongia soli sp. nov., isolated from soil from Dokdo, Korea.</title>
        <authorList>
            <person name="Kim D.U."/>
            <person name="Lee H."/>
            <person name="Kim H."/>
            <person name="Kim S.G."/>
            <person name="Ka J.O."/>
        </authorList>
    </citation>
    <scope>NUCLEOTIDE SEQUENCE [LARGE SCALE GENOMIC DNA]</scope>
    <source>
        <strain evidence="1 2">D78</strain>
    </source>
</reference>
<dbReference type="Gene3D" id="3.40.1490.10">
    <property type="entry name" value="Bit1"/>
    <property type="match status" value="1"/>
</dbReference>
<comment type="caution">
    <text evidence="1">The sequence shown here is derived from an EMBL/GenBank/DDBJ whole genome shotgun (WGS) entry which is preliminary data.</text>
</comment>
<dbReference type="Pfam" id="PF09391">
    <property type="entry name" value="DUF2000"/>
    <property type="match status" value="1"/>
</dbReference>